<keyword evidence="3" id="KW-1185">Reference proteome</keyword>
<reference evidence="2 3" key="1">
    <citation type="journal article" date="2021" name="BMC Genomics">
        <title>Datura genome reveals duplications of psychoactive alkaloid biosynthetic genes and high mutation rate following tissue culture.</title>
        <authorList>
            <person name="Rajewski A."/>
            <person name="Carter-House D."/>
            <person name="Stajich J."/>
            <person name="Litt A."/>
        </authorList>
    </citation>
    <scope>NUCLEOTIDE SEQUENCE [LARGE SCALE GENOMIC DNA]</scope>
    <source>
        <strain evidence="2">AR-01</strain>
    </source>
</reference>
<comment type="caution">
    <text evidence="2">The sequence shown here is derived from an EMBL/GenBank/DDBJ whole genome shotgun (WGS) entry which is preliminary data.</text>
</comment>
<accession>A0ABS8USM4</accession>
<organism evidence="2 3">
    <name type="scientific">Datura stramonium</name>
    <name type="common">Jimsonweed</name>
    <name type="synonym">Common thornapple</name>
    <dbReference type="NCBI Taxonomy" id="4076"/>
    <lineage>
        <taxon>Eukaryota</taxon>
        <taxon>Viridiplantae</taxon>
        <taxon>Streptophyta</taxon>
        <taxon>Embryophyta</taxon>
        <taxon>Tracheophyta</taxon>
        <taxon>Spermatophyta</taxon>
        <taxon>Magnoliopsida</taxon>
        <taxon>eudicotyledons</taxon>
        <taxon>Gunneridae</taxon>
        <taxon>Pentapetalae</taxon>
        <taxon>asterids</taxon>
        <taxon>lamiids</taxon>
        <taxon>Solanales</taxon>
        <taxon>Solanaceae</taxon>
        <taxon>Solanoideae</taxon>
        <taxon>Datureae</taxon>
        <taxon>Datura</taxon>
    </lineage>
</organism>
<evidence type="ECO:0000256" key="1">
    <source>
        <dbReference type="SAM" id="MobiDB-lite"/>
    </source>
</evidence>
<dbReference type="EMBL" id="JACEIK010002442">
    <property type="protein sequence ID" value="MCD9561197.1"/>
    <property type="molecule type" value="Genomic_DNA"/>
</dbReference>
<proteinExistence type="predicted"/>
<evidence type="ECO:0000313" key="3">
    <source>
        <dbReference type="Proteomes" id="UP000823775"/>
    </source>
</evidence>
<feature type="region of interest" description="Disordered" evidence="1">
    <location>
        <begin position="1"/>
        <end position="44"/>
    </location>
</feature>
<protein>
    <submittedName>
        <fullName evidence="2">Uncharacterized protein</fullName>
    </submittedName>
</protein>
<name>A0ABS8USM4_DATST</name>
<evidence type="ECO:0000313" key="2">
    <source>
        <dbReference type="EMBL" id="MCD9561197.1"/>
    </source>
</evidence>
<sequence length="105" mass="11517">MEGAARQGHPGKQVVIAQPSLKRHRKGPNGASSSIAKAGPTKRFREKVVEPHGLTWFNSQKEAKYAPENWIDGGPLALEFRPSKISSLSWELDTSLLSQRSATSH</sequence>
<gene>
    <name evidence="2" type="ORF">HAX54_020197</name>
</gene>
<dbReference type="Proteomes" id="UP000823775">
    <property type="component" value="Unassembled WGS sequence"/>
</dbReference>